<evidence type="ECO:0000256" key="4">
    <source>
        <dbReference type="ARBA" id="ARBA00020902"/>
    </source>
</evidence>
<organism evidence="12 13">
    <name type="scientific">Candidatus Rhodoblastus alkanivorans</name>
    <dbReference type="NCBI Taxonomy" id="2954117"/>
    <lineage>
        <taxon>Bacteria</taxon>
        <taxon>Pseudomonadati</taxon>
        <taxon>Pseudomonadota</taxon>
        <taxon>Alphaproteobacteria</taxon>
        <taxon>Hyphomicrobiales</taxon>
        <taxon>Rhodoblastaceae</taxon>
        <taxon>Rhodoblastus</taxon>
    </lineage>
</organism>
<keyword evidence="5" id="KW-0444">Lipid biosynthesis</keyword>
<comment type="function">
    <text evidence="1">Condensation of UDP-2,3-diacylglucosamine and 2,3-diacylglucosamine-1-phosphate to form lipid A disaccharide, a precursor of lipid A, a phosphorylated glycolipid that anchors the lipopolysaccharide to the outer membrane of the cell.</text>
</comment>
<keyword evidence="7 12" id="KW-0328">Glycosyltransferase</keyword>
<dbReference type="EMBL" id="JAIVFP010000001">
    <property type="protein sequence ID" value="MCI4683203.1"/>
    <property type="molecule type" value="Genomic_DNA"/>
</dbReference>
<comment type="caution">
    <text evidence="12">The sequence shown here is derived from an EMBL/GenBank/DDBJ whole genome shotgun (WGS) entry which is preliminary data.</text>
</comment>
<dbReference type="Pfam" id="PF02684">
    <property type="entry name" value="LpxB"/>
    <property type="match status" value="1"/>
</dbReference>
<evidence type="ECO:0000313" key="13">
    <source>
        <dbReference type="Proteomes" id="UP001139104"/>
    </source>
</evidence>
<evidence type="ECO:0000256" key="1">
    <source>
        <dbReference type="ARBA" id="ARBA00002056"/>
    </source>
</evidence>
<dbReference type="PANTHER" id="PTHR30372">
    <property type="entry name" value="LIPID-A-DISACCHARIDE SYNTHASE"/>
    <property type="match status" value="1"/>
</dbReference>
<evidence type="ECO:0000256" key="11">
    <source>
        <dbReference type="NCBIfam" id="TIGR00215"/>
    </source>
</evidence>
<keyword evidence="13" id="KW-1185">Reference proteome</keyword>
<dbReference type="NCBIfam" id="TIGR00215">
    <property type="entry name" value="lpxB"/>
    <property type="match status" value="1"/>
</dbReference>
<gene>
    <name evidence="12" type="primary">lpxB</name>
    <name evidence="12" type="ORF">K2U94_10555</name>
</gene>
<evidence type="ECO:0000256" key="10">
    <source>
        <dbReference type="ARBA" id="ARBA00048975"/>
    </source>
</evidence>
<evidence type="ECO:0000313" key="12">
    <source>
        <dbReference type="EMBL" id="MCI4683203.1"/>
    </source>
</evidence>
<name>A0ABS9Z6A5_9HYPH</name>
<dbReference type="InterPro" id="IPR003835">
    <property type="entry name" value="Glyco_trans_19"/>
</dbReference>
<keyword evidence="9" id="KW-0443">Lipid metabolism</keyword>
<reference evidence="12" key="1">
    <citation type="journal article" date="2022" name="ISME J.">
        <title>Identification of active gaseous-alkane degraders at natural gas seeps.</title>
        <authorList>
            <person name="Farhan Ul Haque M."/>
            <person name="Hernandez M."/>
            <person name="Crombie A.T."/>
            <person name="Murrell J.C."/>
        </authorList>
    </citation>
    <scope>NUCLEOTIDE SEQUENCE</scope>
    <source>
        <strain evidence="12">PC2</strain>
    </source>
</reference>
<dbReference type="GO" id="GO:0008915">
    <property type="term" value="F:lipid-A-disaccharide synthase activity"/>
    <property type="evidence" value="ECO:0007669"/>
    <property type="project" value="UniProtKB-EC"/>
</dbReference>
<keyword evidence="8 12" id="KW-0808">Transferase</keyword>
<keyword evidence="6" id="KW-0441">Lipid A biosynthesis</keyword>
<comment type="catalytic activity">
    <reaction evidence="10">
        <text>a lipid X + a UDP-2-N,3-O-bis[(3R)-3-hydroxyacyl]-alpha-D-glucosamine = a lipid A disaccharide + UDP + H(+)</text>
        <dbReference type="Rhea" id="RHEA:67828"/>
        <dbReference type="ChEBI" id="CHEBI:15378"/>
        <dbReference type="ChEBI" id="CHEBI:58223"/>
        <dbReference type="ChEBI" id="CHEBI:137748"/>
        <dbReference type="ChEBI" id="CHEBI:176338"/>
        <dbReference type="ChEBI" id="CHEBI:176343"/>
        <dbReference type="EC" id="2.4.1.182"/>
    </reaction>
</comment>
<evidence type="ECO:0000256" key="9">
    <source>
        <dbReference type="ARBA" id="ARBA00023098"/>
    </source>
</evidence>
<dbReference type="PANTHER" id="PTHR30372:SF4">
    <property type="entry name" value="LIPID-A-DISACCHARIDE SYNTHASE, MITOCHONDRIAL-RELATED"/>
    <property type="match status" value="1"/>
</dbReference>
<comment type="similarity">
    <text evidence="2">Belongs to the LpxB family.</text>
</comment>
<accession>A0ABS9Z6A5</accession>
<evidence type="ECO:0000256" key="8">
    <source>
        <dbReference type="ARBA" id="ARBA00022679"/>
    </source>
</evidence>
<evidence type="ECO:0000256" key="3">
    <source>
        <dbReference type="ARBA" id="ARBA00012687"/>
    </source>
</evidence>
<evidence type="ECO:0000256" key="5">
    <source>
        <dbReference type="ARBA" id="ARBA00022516"/>
    </source>
</evidence>
<protein>
    <recommendedName>
        <fullName evidence="4 11">Lipid-A-disaccharide synthase</fullName>
        <ecNumber evidence="3 11">2.4.1.182</ecNumber>
    </recommendedName>
</protein>
<evidence type="ECO:0000256" key="2">
    <source>
        <dbReference type="ARBA" id="ARBA00007868"/>
    </source>
</evidence>
<dbReference type="Proteomes" id="UP001139104">
    <property type="component" value="Unassembled WGS sequence"/>
</dbReference>
<dbReference type="SUPFAM" id="SSF53756">
    <property type="entry name" value="UDP-Glycosyltransferase/glycogen phosphorylase"/>
    <property type="match status" value="1"/>
</dbReference>
<dbReference type="RefSeq" id="WP_243067165.1">
    <property type="nucleotide sequence ID" value="NZ_JAIVFK010000048.1"/>
</dbReference>
<dbReference type="EC" id="2.4.1.182" evidence="3 11"/>
<proteinExistence type="inferred from homology"/>
<sequence length="376" mass="41567">MKIFVIAGEPSGDLLGQGLIRALRERVPGVEIMGVGGDAMTSENFVSLFPMHEISLMGVLPVLANLRNVLRRIDQTARAVIAARPDVLVLIDSPDFNHRVARRVRKILPNMKIVNYVGPTVWAWRPGRAKKMRAYVDLILAIFPFEPEVHVRLGGPRCVYIGHPLIERRDALRGDDEAKKKGPILVLPGSRASVVQRMGDAFGDAIARLDAAYPGLDYVLPTSRGLAARVGEMIAQWRVKPRVVVGDDEKYAAFRAARAALAASGTVTLELALSRTPTIVAYRVPKIEEFFARRLIQVSMVAQPNIILGEKAFPELLQDEANGPWLAERLAEILDDGSERRRQIEAMGRIEDRLAITDGKRPSEKAAEAICQIIRL</sequence>
<evidence type="ECO:0000256" key="6">
    <source>
        <dbReference type="ARBA" id="ARBA00022556"/>
    </source>
</evidence>
<evidence type="ECO:0000256" key="7">
    <source>
        <dbReference type="ARBA" id="ARBA00022676"/>
    </source>
</evidence>